<dbReference type="InterPro" id="IPR006029">
    <property type="entry name" value="Neurotrans-gated_channel_TM"/>
</dbReference>
<dbReference type="SUPFAM" id="SSF90112">
    <property type="entry name" value="Neurotransmitter-gated ion-channel transmembrane pore"/>
    <property type="match status" value="1"/>
</dbReference>
<keyword evidence="6 11" id="KW-0732">Signal</keyword>
<comment type="similarity">
    <text evidence="11">Belongs to the ligand-gated ion channel (TC 1.A.9) family.</text>
</comment>
<evidence type="ECO:0000259" key="13">
    <source>
        <dbReference type="Pfam" id="PF02932"/>
    </source>
</evidence>
<dbReference type="PRINTS" id="PR00252">
    <property type="entry name" value="NRIONCHANNEL"/>
</dbReference>
<accession>A0A226EXS6</accession>
<feature type="transmembrane region" description="Helical" evidence="11">
    <location>
        <begin position="289"/>
        <end position="307"/>
    </location>
</feature>
<evidence type="ECO:0000256" key="11">
    <source>
        <dbReference type="RuleBase" id="RU000687"/>
    </source>
</evidence>
<keyword evidence="5 11" id="KW-0812">Transmembrane</keyword>
<keyword evidence="4" id="KW-1003">Cell membrane</keyword>
<keyword evidence="15" id="KW-1185">Reference proteome</keyword>
<evidence type="ECO:0000256" key="4">
    <source>
        <dbReference type="ARBA" id="ARBA00022475"/>
    </source>
</evidence>
<dbReference type="Pfam" id="PF02931">
    <property type="entry name" value="Neur_chan_LBD"/>
    <property type="match status" value="1"/>
</dbReference>
<evidence type="ECO:0000313" key="14">
    <source>
        <dbReference type="EMBL" id="OXA62392.1"/>
    </source>
</evidence>
<keyword evidence="9 11" id="KW-0472">Membrane</keyword>
<evidence type="ECO:0000256" key="9">
    <source>
        <dbReference type="ARBA" id="ARBA00023136"/>
    </source>
</evidence>
<evidence type="ECO:0000256" key="3">
    <source>
        <dbReference type="ARBA" id="ARBA00022448"/>
    </source>
</evidence>
<feature type="chain" id="PRO_5022264490" evidence="11">
    <location>
        <begin position="19"/>
        <end position="485"/>
    </location>
</feature>
<gene>
    <name evidence="14" type="ORF">Fcan01_01598</name>
</gene>
<feature type="domain" description="Neurotransmitter-gated ion-channel transmembrane" evidence="13">
    <location>
        <begin position="288"/>
        <end position="363"/>
    </location>
</feature>
<dbReference type="InterPro" id="IPR006201">
    <property type="entry name" value="Neur_channel"/>
</dbReference>
<feature type="domain" description="Neurotransmitter-gated ion-channel ligand-binding" evidence="12">
    <location>
        <begin position="112"/>
        <end position="280"/>
    </location>
</feature>
<dbReference type="GO" id="GO:0005886">
    <property type="term" value="C:plasma membrane"/>
    <property type="evidence" value="ECO:0007669"/>
    <property type="project" value="UniProtKB-SubCell"/>
</dbReference>
<dbReference type="InterPro" id="IPR038050">
    <property type="entry name" value="Neuro_actylchol_rec"/>
</dbReference>
<dbReference type="InterPro" id="IPR036719">
    <property type="entry name" value="Neuro-gated_channel_TM_sf"/>
</dbReference>
<dbReference type="GO" id="GO:0099095">
    <property type="term" value="F:ligand-gated monoatomic anion channel activity"/>
    <property type="evidence" value="ECO:0007669"/>
    <property type="project" value="UniProtKB-ARBA"/>
</dbReference>
<dbReference type="EMBL" id="LNIX01000001">
    <property type="protein sequence ID" value="OXA62392.1"/>
    <property type="molecule type" value="Genomic_DNA"/>
</dbReference>
<dbReference type="PROSITE" id="PS00236">
    <property type="entry name" value="NEUROTR_ION_CHANNEL"/>
    <property type="match status" value="1"/>
</dbReference>
<dbReference type="InterPro" id="IPR018000">
    <property type="entry name" value="Neurotransmitter_ion_chnl_CS"/>
</dbReference>
<keyword evidence="14" id="KW-0675">Receptor</keyword>
<dbReference type="InterPro" id="IPR006202">
    <property type="entry name" value="Neur_chan_lig-bd"/>
</dbReference>
<keyword evidence="8 11" id="KW-0406">Ion transport</keyword>
<evidence type="ECO:0000256" key="6">
    <source>
        <dbReference type="ARBA" id="ARBA00022729"/>
    </source>
</evidence>
<protein>
    <submittedName>
        <fullName evidence="14">Gamma-aminobutyric acid receptor subunit beta-like</fullName>
    </submittedName>
</protein>
<dbReference type="GO" id="GO:0004888">
    <property type="term" value="F:transmembrane signaling receptor activity"/>
    <property type="evidence" value="ECO:0007669"/>
    <property type="project" value="InterPro"/>
</dbReference>
<name>A0A226EXS6_FOLCA</name>
<reference evidence="14 15" key="1">
    <citation type="submission" date="2015-12" db="EMBL/GenBank/DDBJ databases">
        <title>The genome of Folsomia candida.</title>
        <authorList>
            <person name="Faddeeva A."/>
            <person name="Derks M.F."/>
            <person name="Anvar Y."/>
            <person name="Smit S."/>
            <person name="Van Straalen N."/>
            <person name="Roelofs D."/>
        </authorList>
    </citation>
    <scope>NUCLEOTIDE SEQUENCE [LARGE SCALE GENOMIC DNA]</scope>
    <source>
        <strain evidence="14 15">VU population</strain>
        <tissue evidence="14">Whole body</tissue>
    </source>
</reference>
<dbReference type="AlphaFoldDB" id="A0A226EXS6"/>
<evidence type="ECO:0000256" key="1">
    <source>
        <dbReference type="ARBA" id="ARBA00004141"/>
    </source>
</evidence>
<evidence type="ECO:0000256" key="7">
    <source>
        <dbReference type="ARBA" id="ARBA00022989"/>
    </source>
</evidence>
<feature type="signal peptide" evidence="11">
    <location>
        <begin position="1"/>
        <end position="18"/>
    </location>
</feature>
<feature type="transmembrane region" description="Helical" evidence="11">
    <location>
        <begin position="410"/>
        <end position="432"/>
    </location>
</feature>
<dbReference type="Proteomes" id="UP000198287">
    <property type="component" value="Unassembled WGS sequence"/>
</dbReference>
<dbReference type="GO" id="GO:0005254">
    <property type="term" value="F:chloride channel activity"/>
    <property type="evidence" value="ECO:0007669"/>
    <property type="project" value="UniProtKB-ARBA"/>
</dbReference>
<dbReference type="OrthoDB" id="6667051at2759"/>
<sequence>MLKYFCVLLFICCGRSLGEISSPGHHHFLIPSSSEEDDSREAFVPNPSFLVANDSEVKNITRPTCEQMQASPVLLPPNYNKLDSKDFTYELLVDADLSLRWLDMRILEYYSDLNWTNPCTGKRMENFILDGDALKLIWKPDIFIDKLASVEKTSILSKLIQLEIITKQENDTRDDYGDVVYSARLNLKLRCFMDFTHYPADTQECLYYIRSYSYDNQILLLQWKKSNAYLEDPNDANFDIQLFDVEPTEKYSRINIEEKFDYYRQGNYSALRFGLKLRRNLSYHIVQTYLPSTLLILITWLCFLIPASMVEARIGISMTTLLTLTAMFASVREQSPKVSYTMAIDIHMVFCIFFVFIVLLLFTSTYWAKRRLTKKEQRIVDMDSDKVSLHVMASANVETYQRLVGFTQKYGFRVFSVTFISVVVTYWTWLLVASDYFNWNPSIKFNNLAGDEDGQGNERSSIWLRGNNILHLQEPPFNYTFPQDD</sequence>
<evidence type="ECO:0000256" key="2">
    <source>
        <dbReference type="ARBA" id="ARBA00004236"/>
    </source>
</evidence>
<evidence type="ECO:0000256" key="8">
    <source>
        <dbReference type="ARBA" id="ARBA00023065"/>
    </source>
</evidence>
<dbReference type="PRINTS" id="PR00253">
    <property type="entry name" value="GABAARECEPTR"/>
</dbReference>
<organism evidence="14 15">
    <name type="scientific">Folsomia candida</name>
    <name type="common">Springtail</name>
    <dbReference type="NCBI Taxonomy" id="158441"/>
    <lineage>
        <taxon>Eukaryota</taxon>
        <taxon>Metazoa</taxon>
        <taxon>Ecdysozoa</taxon>
        <taxon>Arthropoda</taxon>
        <taxon>Hexapoda</taxon>
        <taxon>Collembola</taxon>
        <taxon>Entomobryomorpha</taxon>
        <taxon>Isotomoidea</taxon>
        <taxon>Isotomidae</taxon>
        <taxon>Proisotominae</taxon>
        <taxon>Folsomia</taxon>
    </lineage>
</organism>
<comment type="subcellular location">
    <subcellularLocation>
        <location evidence="2">Cell membrane</location>
    </subcellularLocation>
    <subcellularLocation>
        <location evidence="1">Membrane</location>
        <topology evidence="1">Multi-pass membrane protein</topology>
    </subcellularLocation>
</comment>
<dbReference type="SUPFAM" id="SSF63712">
    <property type="entry name" value="Nicotinic receptor ligand binding domain-like"/>
    <property type="match status" value="1"/>
</dbReference>
<dbReference type="STRING" id="158441.A0A226EXS6"/>
<feature type="transmembrane region" description="Helical" evidence="11">
    <location>
        <begin position="314"/>
        <end position="331"/>
    </location>
</feature>
<keyword evidence="7 11" id="KW-1133">Transmembrane helix</keyword>
<dbReference type="GO" id="GO:0005230">
    <property type="term" value="F:extracellular ligand-gated monoatomic ion channel activity"/>
    <property type="evidence" value="ECO:0007669"/>
    <property type="project" value="InterPro"/>
</dbReference>
<dbReference type="Gene3D" id="1.20.58.390">
    <property type="entry name" value="Neurotransmitter-gated ion-channel transmembrane domain"/>
    <property type="match status" value="1"/>
</dbReference>
<evidence type="ECO:0000256" key="10">
    <source>
        <dbReference type="ARBA" id="ARBA00023303"/>
    </source>
</evidence>
<dbReference type="OMA" id="WITSEKD"/>
<keyword evidence="10 11" id="KW-0407">Ion channel</keyword>
<evidence type="ECO:0000256" key="5">
    <source>
        <dbReference type="ARBA" id="ARBA00022692"/>
    </source>
</evidence>
<keyword evidence="3 11" id="KW-0813">Transport</keyword>
<dbReference type="InterPro" id="IPR006028">
    <property type="entry name" value="GABAA/Glycine_rcpt"/>
</dbReference>
<dbReference type="InterPro" id="IPR036734">
    <property type="entry name" value="Neur_chan_lig-bd_sf"/>
</dbReference>
<feature type="transmembrane region" description="Helical" evidence="11">
    <location>
        <begin position="346"/>
        <end position="368"/>
    </location>
</feature>
<dbReference type="PANTHER" id="PTHR18945">
    <property type="entry name" value="NEUROTRANSMITTER GATED ION CHANNEL"/>
    <property type="match status" value="1"/>
</dbReference>
<proteinExistence type="inferred from homology"/>
<dbReference type="Gene3D" id="2.70.170.10">
    <property type="entry name" value="Neurotransmitter-gated ion-channel ligand-binding domain"/>
    <property type="match status" value="1"/>
</dbReference>
<evidence type="ECO:0000259" key="12">
    <source>
        <dbReference type="Pfam" id="PF02931"/>
    </source>
</evidence>
<evidence type="ECO:0000313" key="15">
    <source>
        <dbReference type="Proteomes" id="UP000198287"/>
    </source>
</evidence>
<dbReference type="Pfam" id="PF02932">
    <property type="entry name" value="Neur_chan_memb"/>
    <property type="match status" value="1"/>
</dbReference>
<dbReference type="CDD" id="cd19049">
    <property type="entry name" value="LGIC_TM_anion"/>
    <property type="match status" value="1"/>
</dbReference>
<comment type="caution">
    <text evidence="14">The sequence shown here is derived from an EMBL/GenBank/DDBJ whole genome shotgun (WGS) entry which is preliminary data.</text>
</comment>